<organism evidence="1 2">
    <name type="scientific">Marisediminitalea aggregata</name>
    <dbReference type="NCBI Taxonomy" id="634436"/>
    <lineage>
        <taxon>Bacteria</taxon>
        <taxon>Pseudomonadati</taxon>
        <taxon>Pseudomonadota</taxon>
        <taxon>Gammaproteobacteria</taxon>
        <taxon>Alteromonadales</taxon>
        <taxon>Alteromonadaceae</taxon>
        <taxon>Marisediminitalea</taxon>
    </lineage>
</organism>
<dbReference type="EMBL" id="FQWD01000001">
    <property type="protein sequence ID" value="SHF75920.1"/>
    <property type="molecule type" value="Genomic_DNA"/>
</dbReference>
<proteinExistence type="predicted"/>
<sequence length="61" mass="6848">MRLPTKSLIAKIESLSAQMNPEQLRDFLDVLDSMAVMVEEAKALPPSKETQNLAKLKVELH</sequence>
<protein>
    <submittedName>
        <fullName evidence="1">Uncharacterized protein</fullName>
    </submittedName>
</protein>
<dbReference type="STRING" id="634436.SAMN05216361_0307"/>
<accession>A0A1M5E9S4</accession>
<dbReference type="AlphaFoldDB" id="A0A1M5E9S4"/>
<dbReference type="OrthoDB" id="6336426at2"/>
<keyword evidence="2" id="KW-1185">Reference proteome</keyword>
<dbReference type="Proteomes" id="UP000184520">
    <property type="component" value="Unassembled WGS sequence"/>
</dbReference>
<dbReference type="RefSeq" id="WP_073316838.1">
    <property type="nucleotide sequence ID" value="NZ_FQWD01000001.1"/>
</dbReference>
<evidence type="ECO:0000313" key="1">
    <source>
        <dbReference type="EMBL" id="SHF75920.1"/>
    </source>
</evidence>
<evidence type="ECO:0000313" key="2">
    <source>
        <dbReference type="Proteomes" id="UP000184520"/>
    </source>
</evidence>
<name>A0A1M5E9S4_9ALTE</name>
<reference evidence="2" key="1">
    <citation type="submission" date="2016-11" db="EMBL/GenBank/DDBJ databases">
        <authorList>
            <person name="Varghese N."/>
            <person name="Submissions S."/>
        </authorList>
    </citation>
    <scope>NUCLEOTIDE SEQUENCE [LARGE SCALE GENOMIC DNA]</scope>
    <source>
        <strain evidence="2">CGMCC 1.8995</strain>
    </source>
</reference>
<gene>
    <name evidence="1" type="ORF">SAMN05216361_0307</name>
</gene>